<keyword evidence="1" id="KW-0472">Membrane</keyword>
<reference evidence="2" key="1">
    <citation type="journal article" date="2014" name="Int. J. Syst. Evol. Microbiol.">
        <title>Complete genome sequence of Corynebacterium casei LMG S-19264T (=DSM 44701T), isolated from a smear-ripened cheese.</title>
        <authorList>
            <consortium name="US DOE Joint Genome Institute (JGI-PGF)"/>
            <person name="Walter F."/>
            <person name="Albersmeier A."/>
            <person name="Kalinowski J."/>
            <person name="Ruckert C."/>
        </authorList>
    </citation>
    <scope>NUCLEOTIDE SEQUENCE</scope>
    <source>
        <strain evidence="2">CGMCC 1.15725</strain>
    </source>
</reference>
<evidence type="ECO:0008006" key="4">
    <source>
        <dbReference type="Google" id="ProtNLM"/>
    </source>
</evidence>
<proteinExistence type="predicted"/>
<keyword evidence="1" id="KW-0812">Transmembrane</keyword>
<accession>A0A8J2YYS4</accession>
<sequence>MTSLTRFDLIGAFLIGAAIATGNPALQDLGLVSIVLPVLLVIILAATSVQSGEALQRGFRWLGAAYIAFILLWYEQYKLFGHPGSVDLFTTLTDWLGFHGHEKFMRIGVASCEIIASIVILTPPVQGLGAIGALMLMSGAMFFHLVSPLGTDPYGDGGILFKEACSVWTTAWVVLFWQREQVAAIARRFGVPVPAWI</sequence>
<feature type="transmembrane region" description="Helical" evidence="1">
    <location>
        <begin position="29"/>
        <end position="46"/>
    </location>
</feature>
<organism evidence="2 3">
    <name type="scientific">Aliidongia dinghuensis</name>
    <dbReference type="NCBI Taxonomy" id="1867774"/>
    <lineage>
        <taxon>Bacteria</taxon>
        <taxon>Pseudomonadati</taxon>
        <taxon>Pseudomonadota</taxon>
        <taxon>Alphaproteobacteria</taxon>
        <taxon>Rhodospirillales</taxon>
        <taxon>Dongiaceae</taxon>
        <taxon>Aliidongia</taxon>
    </lineage>
</organism>
<dbReference type="Proteomes" id="UP000646365">
    <property type="component" value="Unassembled WGS sequence"/>
</dbReference>
<comment type="caution">
    <text evidence="2">The sequence shown here is derived from an EMBL/GenBank/DDBJ whole genome shotgun (WGS) entry which is preliminary data.</text>
</comment>
<dbReference type="AlphaFoldDB" id="A0A8J2YYS4"/>
<gene>
    <name evidence="2" type="ORF">GCM10011611_56230</name>
</gene>
<protein>
    <recommendedName>
        <fullName evidence="4">DoxX family protein</fullName>
    </recommendedName>
</protein>
<feature type="transmembrane region" description="Helical" evidence="1">
    <location>
        <begin position="58"/>
        <end position="74"/>
    </location>
</feature>
<name>A0A8J2YYS4_9PROT</name>
<keyword evidence="1" id="KW-1133">Transmembrane helix</keyword>
<evidence type="ECO:0000313" key="3">
    <source>
        <dbReference type="Proteomes" id="UP000646365"/>
    </source>
</evidence>
<evidence type="ECO:0000313" key="2">
    <source>
        <dbReference type="EMBL" id="GGF42545.1"/>
    </source>
</evidence>
<dbReference type="RefSeq" id="WP_189051509.1">
    <property type="nucleotide sequence ID" value="NZ_BMJQ01000019.1"/>
</dbReference>
<feature type="transmembrane region" description="Helical" evidence="1">
    <location>
        <begin position="7"/>
        <end position="23"/>
    </location>
</feature>
<reference evidence="2" key="2">
    <citation type="submission" date="2020-09" db="EMBL/GenBank/DDBJ databases">
        <authorList>
            <person name="Sun Q."/>
            <person name="Zhou Y."/>
        </authorList>
    </citation>
    <scope>NUCLEOTIDE SEQUENCE</scope>
    <source>
        <strain evidence="2">CGMCC 1.15725</strain>
    </source>
</reference>
<keyword evidence="3" id="KW-1185">Reference proteome</keyword>
<evidence type="ECO:0000256" key="1">
    <source>
        <dbReference type="SAM" id="Phobius"/>
    </source>
</evidence>
<dbReference type="EMBL" id="BMJQ01000019">
    <property type="protein sequence ID" value="GGF42545.1"/>
    <property type="molecule type" value="Genomic_DNA"/>
</dbReference>